<dbReference type="SMART" id="SM00356">
    <property type="entry name" value="ZnF_C3H1"/>
    <property type="match status" value="4"/>
</dbReference>
<proteinExistence type="inferred from homology"/>
<dbReference type="EMBL" id="OU963905">
    <property type="protein sequence ID" value="CAH0398753.1"/>
    <property type="molecule type" value="Genomic_DNA"/>
</dbReference>
<evidence type="ECO:0000313" key="11">
    <source>
        <dbReference type="Proteomes" id="UP001153292"/>
    </source>
</evidence>
<dbReference type="Gene3D" id="3.90.1140.10">
    <property type="entry name" value="Cyclic phosphodiesterase"/>
    <property type="match status" value="1"/>
</dbReference>
<accession>A0ABN8B0C2</accession>
<protein>
    <recommendedName>
        <fullName evidence="6">U6 snRNA phosphodiesterase</fullName>
        <ecNumber evidence="6">3.1.4.-</ecNumber>
    </recommendedName>
</protein>
<dbReference type="InterPro" id="IPR009097">
    <property type="entry name" value="Cyclic_Pdiesterase"/>
</dbReference>
<feature type="domain" description="C3H1-type" evidence="9">
    <location>
        <begin position="515"/>
        <end position="541"/>
    </location>
</feature>
<feature type="zinc finger region" description="C3H1-type" evidence="7">
    <location>
        <begin position="542"/>
        <end position="569"/>
    </location>
</feature>
<feature type="zinc finger region" description="C3H1-type" evidence="7">
    <location>
        <begin position="515"/>
        <end position="541"/>
    </location>
</feature>
<keyword evidence="3" id="KW-0456">Lyase</keyword>
<feature type="domain" description="C3H1-type" evidence="9">
    <location>
        <begin position="542"/>
        <end position="569"/>
    </location>
</feature>
<feature type="active site" description="Proton donor/acceptor" evidence="6">
    <location>
        <position position="197"/>
    </location>
</feature>
<reference evidence="10" key="1">
    <citation type="submission" date="2021-12" db="EMBL/GenBank/DDBJ databases">
        <authorList>
            <person name="King R."/>
        </authorList>
    </citation>
    <scope>NUCLEOTIDE SEQUENCE</scope>
</reference>
<dbReference type="EC" id="3.1.4.-" evidence="6"/>
<dbReference type="PANTHER" id="PTHR13522:SF3">
    <property type="entry name" value="U6 SNRNA PHOSPHODIESTERASE 1"/>
    <property type="match status" value="1"/>
</dbReference>
<feature type="active site" description="Proton donor/acceptor" evidence="6">
    <location>
        <position position="108"/>
    </location>
</feature>
<evidence type="ECO:0000256" key="6">
    <source>
        <dbReference type="HAMAP-Rule" id="MF_03040"/>
    </source>
</evidence>
<comment type="function">
    <text evidence="6">Phosphodiesterase responsible for the U6 snRNA 3' end processing. Acts as an exoribonuclease (RNase) responsible for trimming the poly(U) tract of the last nucleotides in the pre-U6 snRNA molecule, leading to the formation of mature U6 snRNA.</text>
</comment>
<keyword evidence="7" id="KW-0479">Metal-binding</keyword>
<dbReference type="HAMAP" id="MF_03040">
    <property type="entry name" value="USB1"/>
    <property type="match status" value="1"/>
</dbReference>
<dbReference type="PANTHER" id="PTHR13522">
    <property type="entry name" value="U6 SNRNA PHOSPHODIESTERASE 1"/>
    <property type="match status" value="1"/>
</dbReference>
<keyword evidence="2 6" id="KW-0378">Hydrolase</keyword>
<gene>
    <name evidence="10" type="ORF">CHILSU_LOCUS1877</name>
</gene>
<keyword evidence="4 6" id="KW-0539">Nucleus</keyword>
<feature type="zinc finger region" description="C3H1-type" evidence="7">
    <location>
        <begin position="488"/>
        <end position="514"/>
    </location>
</feature>
<sequence length="662" mass="75846">MSALSAITEYGSSSDDSNSEDNEPFIKKAKLYVPSLSGVPTVSTEIHSDDPQDHDGRIRSFPHVRGNWASFVYIKYPKEDILLNFINKIEKAVNQDLQRLCHRANDFHISLSKTVVLQYHLITPFTKSLQETFSDTESFELEFSSVRIYCNENKTRTFIVLEVDYFTKKCLLQLCSKVDQVLGDFKLPLFYENPSFHTSILWFNGDKTSELAIHLEMFNALLREEIENSLRPVYKLLPATVPSASSNHNKIIMHINPKFSKQILPNQSKIYVNPIFLNNAADCRLQETRPVSSISTVNLNNQSNLALVDIQSDKSLPQPFISRTRYTLVRQNTNQPSQCHVSEKVKTTMKINKYKSIAIKKFKKDIEVPKDLQVAKQPSVVYHTSNQKFTDSALVNQTEDRSSHKATLSKPQKYYKNNYKFYKPSTVTVVTKSKSLSRSFSIDKNWRNAKLKVTKKNLKKNNIPCPLYRKYGKCLRSINGICDFLHDKKHVSVCRNFLKGICQEETCLLSHDVSAKKMPTCYFYLKGICTKDNCPYLHVKLNEKSKICQDFLKGYCEKGNNCSNRHIVNDSFTQSQNTANRSIICSRIDKKKSTSFIKSKNTNKNVKITSKNVDNNEVQNSDLSSGERRYYSEVITKSETSTPKAIKPSRCKLGTLPSYIKL</sequence>
<evidence type="ECO:0000256" key="4">
    <source>
        <dbReference type="ARBA" id="ARBA00023242"/>
    </source>
</evidence>
<evidence type="ECO:0000313" key="10">
    <source>
        <dbReference type="EMBL" id="CAH0398753.1"/>
    </source>
</evidence>
<keyword evidence="7" id="KW-0862">Zinc</keyword>
<dbReference type="Pfam" id="PF09749">
    <property type="entry name" value="HVSL"/>
    <property type="match status" value="1"/>
</dbReference>
<organism evidence="10 11">
    <name type="scientific">Chilo suppressalis</name>
    <name type="common">Asiatic rice borer moth</name>
    <dbReference type="NCBI Taxonomy" id="168631"/>
    <lineage>
        <taxon>Eukaryota</taxon>
        <taxon>Metazoa</taxon>
        <taxon>Ecdysozoa</taxon>
        <taxon>Arthropoda</taxon>
        <taxon>Hexapoda</taxon>
        <taxon>Insecta</taxon>
        <taxon>Pterygota</taxon>
        <taxon>Neoptera</taxon>
        <taxon>Endopterygota</taxon>
        <taxon>Lepidoptera</taxon>
        <taxon>Glossata</taxon>
        <taxon>Ditrysia</taxon>
        <taxon>Pyraloidea</taxon>
        <taxon>Crambidae</taxon>
        <taxon>Crambinae</taxon>
        <taxon>Chilo</taxon>
    </lineage>
</organism>
<dbReference type="SUPFAM" id="SSF55144">
    <property type="entry name" value="LigT-like"/>
    <property type="match status" value="1"/>
</dbReference>
<dbReference type="PROSITE" id="PS50103">
    <property type="entry name" value="ZF_C3H1"/>
    <property type="match status" value="3"/>
</dbReference>
<keyword evidence="1 6" id="KW-0540">Nuclease</keyword>
<feature type="region of interest" description="Disordered" evidence="8">
    <location>
        <begin position="1"/>
        <end position="22"/>
    </location>
</feature>
<evidence type="ECO:0000256" key="8">
    <source>
        <dbReference type="SAM" id="MobiDB-lite"/>
    </source>
</evidence>
<comment type="catalytic activity">
    <reaction evidence="5">
        <text>a 3'-end uridylyl-uridine-RNA = a 3'-end 2',3'-cyclophospho-uridine-RNA + uridine</text>
        <dbReference type="Rhea" id="RHEA:46052"/>
        <dbReference type="Rhea" id="RHEA-COMP:17384"/>
        <dbReference type="Rhea" id="RHEA-COMP:17385"/>
        <dbReference type="ChEBI" id="CHEBI:16704"/>
        <dbReference type="ChEBI" id="CHEBI:85643"/>
        <dbReference type="ChEBI" id="CHEBI:85644"/>
    </reaction>
    <physiologicalReaction direction="left-to-right" evidence="5">
        <dbReference type="Rhea" id="RHEA:46053"/>
    </physiologicalReaction>
</comment>
<dbReference type="Proteomes" id="UP001153292">
    <property type="component" value="Chromosome 12"/>
</dbReference>
<evidence type="ECO:0000256" key="5">
    <source>
        <dbReference type="ARBA" id="ARBA00029300"/>
    </source>
</evidence>
<evidence type="ECO:0000256" key="7">
    <source>
        <dbReference type="PROSITE-ProRule" id="PRU00723"/>
    </source>
</evidence>
<dbReference type="InterPro" id="IPR000571">
    <property type="entry name" value="Znf_CCCH"/>
</dbReference>
<comment type="subcellular location">
    <subcellularLocation>
        <location evidence="6">Nucleus</location>
    </subcellularLocation>
</comment>
<evidence type="ECO:0000256" key="3">
    <source>
        <dbReference type="ARBA" id="ARBA00023239"/>
    </source>
</evidence>
<dbReference type="InterPro" id="IPR027521">
    <property type="entry name" value="Usb1"/>
</dbReference>
<evidence type="ECO:0000256" key="1">
    <source>
        <dbReference type="ARBA" id="ARBA00022722"/>
    </source>
</evidence>
<evidence type="ECO:0000256" key="2">
    <source>
        <dbReference type="ARBA" id="ARBA00022801"/>
    </source>
</evidence>
<feature type="domain" description="C3H1-type" evidence="9">
    <location>
        <begin position="488"/>
        <end position="514"/>
    </location>
</feature>
<keyword evidence="7" id="KW-0863">Zinc-finger</keyword>
<comment type="similarity">
    <text evidence="6">Belongs to the 2H phosphoesterase superfamily. USB1 family.</text>
</comment>
<evidence type="ECO:0000259" key="9">
    <source>
        <dbReference type="PROSITE" id="PS50103"/>
    </source>
</evidence>
<dbReference type="Gene3D" id="4.10.1000.10">
    <property type="entry name" value="Zinc finger, CCCH-type"/>
    <property type="match status" value="2"/>
</dbReference>
<name>A0ABN8B0C2_CHISP</name>
<keyword evidence="11" id="KW-1185">Reference proteome</keyword>